<name>A0A4Y3KI07_9CELL</name>
<dbReference type="GO" id="GO:0051536">
    <property type="term" value="F:iron-sulfur cluster binding"/>
    <property type="evidence" value="ECO:0007669"/>
    <property type="project" value="InterPro"/>
</dbReference>
<dbReference type="EMBL" id="BJLQ01000002">
    <property type="protein sequence ID" value="GEA83014.1"/>
    <property type="molecule type" value="Genomic_DNA"/>
</dbReference>
<proteinExistence type="predicted"/>
<dbReference type="CDD" id="cd06664">
    <property type="entry name" value="IscU_like"/>
    <property type="match status" value="1"/>
</dbReference>
<protein>
    <submittedName>
        <fullName evidence="2">Iron-sulfur cluster assembly scaffold protein NifU</fullName>
    </submittedName>
</protein>
<dbReference type="Pfam" id="PF01592">
    <property type="entry name" value="NifU_N"/>
    <property type="match status" value="1"/>
</dbReference>
<sequence length="162" mass="17167">MSSSMEQLYQQVILDHAKYPHGRGLGDAVTGAHTAQSHQVNPTCGDEVTLQVDVDDAGVVRGVRWDGQGCSISQASVSVLHDLVVDQPLTTVDRLAGSFRDLMQSKGQGLDDEDAEEALGDAAAFTGVGKFSARVKCALLGWVALNDALIKTGATRTEREDA</sequence>
<evidence type="ECO:0000313" key="2">
    <source>
        <dbReference type="EMBL" id="GEA83014.1"/>
    </source>
</evidence>
<dbReference type="SUPFAM" id="SSF82649">
    <property type="entry name" value="SufE/NifU"/>
    <property type="match status" value="1"/>
</dbReference>
<comment type="caution">
    <text evidence="2">The sequence shown here is derived from an EMBL/GenBank/DDBJ whole genome shotgun (WGS) entry which is preliminary data.</text>
</comment>
<organism evidence="2 3">
    <name type="scientific">Cellulomonas gelida</name>
    <dbReference type="NCBI Taxonomy" id="1712"/>
    <lineage>
        <taxon>Bacteria</taxon>
        <taxon>Bacillati</taxon>
        <taxon>Actinomycetota</taxon>
        <taxon>Actinomycetes</taxon>
        <taxon>Micrococcales</taxon>
        <taxon>Cellulomonadaceae</taxon>
        <taxon>Cellulomonas</taxon>
    </lineage>
</organism>
<dbReference type="RefSeq" id="WP_048342800.1">
    <property type="nucleotide sequence ID" value="NZ_BJLQ01000002.1"/>
</dbReference>
<dbReference type="NCBIfam" id="TIGR01994">
    <property type="entry name" value="SUF_scaf_2"/>
    <property type="match status" value="1"/>
</dbReference>
<gene>
    <name evidence="2" type="ORF">CGE01nite_02650</name>
</gene>
<dbReference type="InterPro" id="IPR002871">
    <property type="entry name" value="NIF_FeS_clus_asmbl_NifU_N"/>
</dbReference>
<dbReference type="Gene3D" id="3.90.1010.10">
    <property type="match status" value="1"/>
</dbReference>
<accession>A0A4Y3KI07</accession>
<evidence type="ECO:0000313" key="3">
    <source>
        <dbReference type="Proteomes" id="UP000320461"/>
    </source>
</evidence>
<reference evidence="2 3" key="1">
    <citation type="submission" date="2019-06" db="EMBL/GenBank/DDBJ databases">
        <title>Whole genome shotgun sequence of Cellulomonas gelida NBRC 3748.</title>
        <authorList>
            <person name="Hosoyama A."/>
            <person name="Uohara A."/>
            <person name="Ohji S."/>
            <person name="Ichikawa N."/>
        </authorList>
    </citation>
    <scope>NUCLEOTIDE SEQUENCE [LARGE SCALE GENOMIC DNA]</scope>
    <source>
        <strain evidence="2 3">NBRC 3748</strain>
    </source>
</reference>
<feature type="domain" description="NIF system FeS cluster assembly NifU N-terminal" evidence="1">
    <location>
        <begin position="9"/>
        <end position="137"/>
    </location>
</feature>
<dbReference type="AlphaFoldDB" id="A0A4Y3KI07"/>
<dbReference type="GO" id="GO:0005506">
    <property type="term" value="F:iron ion binding"/>
    <property type="evidence" value="ECO:0007669"/>
    <property type="project" value="InterPro"/>
</dbReference>
<dbReference type="GO" id="GO:0016226">
    <property type="term" value="P:iron-sulfur cluster assembly"/>
    <property type="evidence" value="ECO:0007669"/>
    <property type="project" value="InterPro"/>
</dbReference>
<evidence type="ECO:0000259" key="1">
    <source>
        <dbReference type="Pfam" id="PF01592"/>
    </source>
</evidence>
<dbReference type="OrthoDB" id="9804157at2"/>
<keyword evidence="3" id="KW-1185">Reference proteome</keyword>
<dbReference type="Proteomes" id="UP000320461">
    <property type="component" value="Unassembled WGS sequence"/>
</dbReference>